<comment type="caution">
    <text evidence="2">The sequence shown here is derived from an EMBL/GenBank/DDBJ whole genome shotgun (WGS) entry which is preliminary data.</text>
</comment>
<name>A0A8J2JX53_9HEXA</name>
<dbReference type="Proteomes" id="UP000708208">
    <property type="component" value="Unassembled WGS sequence"/>
</dbReference>
<evidence type="ECO:0000256" key="1">
    <source>
        <dbReference type="SAM" id="Phobius"/>
    </source>
</evidence>
<keyword evidence="3" id="KW-1185">Reference proteome</keyword>
<proteinExistence type="predicted"/>
<keyword evidence="1" id="KW-0472">Membrane</keyword>
<reference evidence="2" key="1">
    <citation type="submission" date="2021-06" db="EMBL/GenBank/DDBJ databases">
        <authorList>
            <person name="Hodson N. C."/>
            <person name="Mongue J. A."/>
            <person name="Jaron S. K."/>
        </authorList>
    </citation>
    <scope>NUCLEOTIDE SEQUENCE</scope>
</reference>
<protein>
    <submittedName>
        <fullName evidence="2">Uncharacterized protein</fullName>
    </submittedName>
</protein>
<organism evidence="2 3">
    <name type="scientific">Allacma fusca</name>
    <dbReference type="NCBI Taxonomy" id="39272"/>
    <lineage>
        <taxon>Eukaryota</taxon>
        <taxon>Metazoa</taxon>
        <taxon>Ecdysozoa</taxon>
        <taxon>Arthropoda</taxon>
        <taxon>Hexapoda</taxon>
        <taxon>Collembola</taxon>
        <taxon>Symphypleona</taxon>
        <taxon>Sminthuridae</taxon>
        <taxon>Allacma</taxon>
    </lineage>
</organism>
<dbReference type="EMBL" id="CAJVCH010164578">
    <property type="protein sequence ID" value="CAG7728505.1"/>
    <property type="molecule type" value="Genomic_DNA"/>
</dbReference>
<evidence type="ECO:0000313" key="3">
    <source>
        <dbReference type="Proteomes" id="UP000708208"/>
    </source>
</evidence>
<feature type="non-terminal residue" evidence="2">
    <location>
        <position position="1"/>
    </location>
</feature>
<accession>A0A8J2JX53</accession>
<sequence length="101" mass="11617">MKFWKNIRRGAARAPSLAGLGVRRLLRRFSLSRRDWILYSPLIACMTICAVAAAFLVHYVVLCELPVVLTDAEYQRRDETKEFWPNSLRSEVASAIIYNLT</sequence>
<evidence type="ECO:0000313" key="2">
    <source>
        <dbReference type="EMBL" id="CAG7728505.1"/>
    </source>
</evidence>
<feature type="transmembrane region" description="Helical" evidence="1">
    <location>
        <begin position="36"/>
        <end position="61"/>
    </location>
</feature>
<gene>
    <name evidence="2" type="ORF">AFUS01_LOCUS17277</name>
</gene>
<keyword evidence="1" id="KW-1133">Transmembrane helix</keyword>
<dbReference type="AlphaFoldDB" id="A0A8J2JX53"/>
<keyword evidence="1" id="KW-0812">Transmembrane</keyword>